<keyword evidence="2" id="KW-0378">Hydrolase</keyword>
<feature type="binding site" evidence="1">
    <location>
        <position position="68"/>
    </location>
    <ligand>
        <name>Mg(2+)</name>
        <dbReference type="ChEBI" id="CHEBI:18420"/>
        <label>1</label>
    </ligand>
</feature>
<comment type="caution">
    <text evidence="2">The sequence shown here is derived from an EMBL/GenBank/DDBJ whole genome shotgun (WGS) entry which is preliminary data.</text>
</comment>
<dbReference type="InterPro" id="IPR050792">
    <property type="entry name" value="ADP-ribosylglycohydrolase"/>
</dbReference>
<dbReference type="InterPro" id="IPR005502">
    <property type="entry name" value="Ribosyl_crysJ1"/>
</dbReference>
<dbReference type="Pfam" id="PF03747">
    <property type="entry name" value="ADP_ribosyl_GH"/>
    <property type="match status" value="1"/>
</dbReference>
<dbReference type="Gene3D" id="1.10.4080.10">
    <property type="entry name" value="ADP-ribosylation/Crystallin J1"/>
    <property type="match status" value="1"/>
</dbReference>
<gene>
    <name evidence="2" type="ORF">GBAR_LOCUS17298</name>
</gene>
<feature type="binding site" evidence="1">
    <location>
        <position position="288"/>
    </location>
    <ligand>
        <name>Mg(2+)</name>
        <dbReference type="ChEBI" id="CHEBI:18420"/>
        <label>1</label>
    </ligand>
</feature>
<dbReference type="InterPro" id="IPR036705">
    <property type="entry name" value="Ribosyl_crysJ1_sf"/>
</dbReference>
<feature type="binding site" evidence="1">
    <location>
        <position position="69"/>
    </location>
    <ligand>
        <name>Mg(2+)</name>
        <dbReference type="ChEBI" id="CHEBI:18420"/>
        <label>1</label>
    </ligand>
</feature>
<keyword evidence="1" id="KW-0479">Metal-binding</keyword>
<proteinExistence type="predicted"/>
<sequence>PVPRSRFPHLSRAAAVELKERFRGCLLGLAVGDAVGTTVDGKKRGSFTPLTDMVGGGRYRLLPGQWTDDTSMALILAESLIEKGAFDPMDQGHRYWRWYSGGHLSSTGQSFNVGMSVRGAIAKFNPVPDDRRRMSDEPIRPFPGSVADWAAGNGCVVRVCPVAMFFHKYPEVALDKSVDSVKVTHGSEIAKDAVRYFTGLLLGCLLGVSKDELLSQRYCPIPNLYTGKPLVPEVDSVACGSFKTEDEAQIKAIGYAVSSLEAALWGFYHTDNFRDGCLKVANLGNDSDTAAAIYGQLAGAYYGIGGIPEHWQKTCFVSPLVLLFADELHRLSFTIAEAPPLEVTESAYLRGIERYAGEVSEEYRNKKIRGYDVLEEASRDIVKRTYQGSTQFQNVEEFVMAVKEVRASYLALPPETQCDIIIADFDARWEKGQADYLNRPSRYFY</sequence>
<evidence type="ECO:0000313" key="2">
    <source>
        <dbReference type="EMBL" id="CAI8030516.1"/>
    </source>
</evidence>
<evidence type="ECO:0000313" key="3">
    <source>
        <dbReference type="Proteomes" id="UP001174909"/>
    </source>
</evidence>
<name>A0AA35SKX8_GEOBA</name>
<dbReference type="SUPFAM" id="SSF101478">
    <property type="entry name" value="ADP-ribosylglycohydrolase"/>
    <property type="match status" value="1"/>
</dbReference>
<feature type="binding site" evidence="1">
    <location>
        <position position="286"/>
    </location>
    <ligand>
        <name>Mg(2+)</name>
        <dbReference type="ChEBI" id="CHEBI:18420"/>
        <label>1</label>
    </ligand>
</feature>
<organism evidence="2 3">
    <name type="scientific">Geodia barretti</name>
    <name type="common">Barrett's horny sponge</name>
    <dbReference type="NCBI Taxonomy" id="519541"/>
    <lineage>
        <taxon>Eukaryota</taxon>
        <taxon>Metazoa</taxon>
        <taxon>Porifera</taxon>
        <taxon>Demospongiae</taxon>
        <taxon>Heteroscleromorpha</taxon>
        <taxon>Tetractinellida</taxon>
        <taxon>Astrophorina</taxon>
        <taxon>Geodiidae</taxon>
        <taxon>Geodia</taxon>
    </lineage>
</organism>
<feature type="binding site" evidence="1">
    <location>
        <position position="289"/>
    </location>
    <ligand>
        <name>Mg(2+)</name>
        <dbReference type="ChEBI" id="CHEBI:18420"/>
        <label>1</label>
    </ligand>
</feature>
<feature type="binding site" evidence="1">
    <location>
        <position position="67"/>
    </location>
    <ligand>
        <name>Mg(2+)</name>
        <dbReference type="ChEBI" id="CHEBI:18420"/>
        <label>1</label>
    </ligand>
</feature>
<feature type="non-terminal residue" evidence="2">
    <location>
        <position position="445"/>
    </location>
</feature>
<dbReference type="PANTHER" id="PTHR16222">
    <property type="entry name" value="ADP-RIBOSYLGLYCOHYDROLASE"/>
    <property type="match status" value="1"/>
</dbReference>
<evidence type="ECO:0000256" key="1">
    <source>
        <dbReference type="PIRSR" id="PIRSR605502-1"/>
    </source>
</evidence>
<keyword evidence="1" id="KW-0460">Magnesium</keyword>
<dbReference type="AlphaFoldDB" id="A0AA35SKX8"/>
<protein>
    <submittedName>
        <fullName evidence="2">ADP-ribosylarginine hydrolase Tri1</fullName>
    </submittedName>
</protein>
<reference evidence="2" key="1">
    <citation type="submission" date="2023-03" db="EMBL/GenBank/DDBJ databases">
        <authorList>
            <person name="Steffen K."/>
            <person name="Cardenas P."/>
        </authorList>
    </citation>
    <scope>NUCLEOTIDE SEQUENCE</scope>
</reference>
<dbReference type="PANTHER" id="PTHR16222:SF12">
    <property type="entry name" value="ADP-RIBOSYLGLYCOHYDROLASE-RELATED"/>
    <property type="match status" value="1"/>
</dbReference>
<accession>A0AA35SKX8</accession>
<dbReference type="Proteomes" id="UP001174909">
    <property type="component" value="Unassembled WGS sequence"/>
</dbReference>
<dbReference type="EMBL" id="CASHTH010002486">
    <property type="protein sequence ID" value="CAI8030516.1"/>
    <property type="molecule type" value="Genomic_DNA"/>
</dbReference>
<dbReference type="GO" id="GO:0016787">
    <property type="term" value="F:hydrolase activity"/>
    <property type="evidence" value="ECO:0007669"/>
    <property type="project" value="UniProtKB-KW"/>
</dbReference>
<dbReference type="GO" id="GO:0046872">
    <property type="term" value="F:metal ion binding"/>
    <property type="evidence" value="ECO:0007669"/>
    <property type="project" value="UniProtKB-KW"/>
</dbReference>
<keyword evidence="3" id="KW-1185">Reference proteome</keyword>
<comment type="cofactor">
    <cofactor evidence="1">
        <name>Mg(2+)</name>
        <dbReference type="ChEBI" id="CHEBI:18420"/>
    </cofactor>
    <text evidence="1">Binds 2 magnesium ions per subunit.</text>
</comment>